<evidence type="ECO:0000313" key="2">
    <source>
        <dbReference type="Proteomes" id="UP000199520"/>
    </source>
</evidence>
<dbReference type="AlphaFoldDB" id="A0A1I4MG11"/>
<evidence type="ECO:0000313" key="1">
    <source>
        <dbReference type="EMBL" id="SFM01975.1"/>
    </source>
</evidence>
<proteinExistence type="predicted"/>
<reference evidence="2" key="1">
    <citation type="submission" date="2016-10" db="EMBL/GenBank/DDBJ databases">
        <authorList>
            <person name="Varghese N."/>
            <person name="Submissions S."/>
        </authorList>
    </citation>
    <scope>NUCLEOTIDE SEQUENCE [LARGE SCALE GENOMIC DNA]</scope>
    <source>
        <strain evidence="2">DSM 13327</strain>
    </source>
</reference>
<gene>
    <name evidence="1" type="ORF">SAMN04490355_103319</name>
</gene>
<dbReference type="RefSeq" id="WP_175490589.1">
    <property type="nucleotide sequence ID" value="NZ_FOTS01000033.1"/>
</dbReference>
<name>A0A1I4MG11_9FIRM</name>
<dbReference type="EMBL" id="FOTS01000033">
    <property type="protein sequence ID" value="SFM01975.1"/>
    <property type="molecule type" value="Genomic_DNA"/>
</dbReference>
<sequence length="61" mass="7173">MQSKVALLSIQHEYDAVMSKYYSERGDKDTNWSKQVANAYKQVYFPDVYPTMKKQGFTNDK</sequence>
<organism evidence="1 2">
    <name type="scientific">Pelosinus propionicus DSM 13327</name>
    <dbReference type="NCBI Taxonomy" id="1123291"/>
    <lineage>
        <taxon>Bacteria</taxon>
        <taxon>Bacillati</taxon>
        <taxon>Bacillota</taxon>
        <taxon>Negativicutes</taxon>
        <taxon>Selenomonadales</taxon>
        <taxon>Sporomusaceae</taxon>
        <taxon>Pelosinus</taxon>
    </lineage>
</organism>
<keyword evidence="2" id="KW-1185">Reference proteome</keyword>
<dbReference type="Proteomes" id="UP000199520">
    <property type="component" value="Unassembled WGS sequence"/>
</dbReference>
<accession>A0A1I4MG11</accession>
<protein>
    <submittedName>
        <fullName evidence="1">FMN reductase [NAD(P)H]</fullName>
    </submittedName>
</protein>
<dbReference type="STRING" id="1123291.SAMN04490355_103319"/>